<evidence type="ECO:0000313" key="5">
    <source>
        <dbReference type="Proteomes" id="UP001244564"/>
    </source>
</evidence>
<dbReference type="Pfam" id="PF12867">
    <property type="entry name" value="DinB_2"/>
    <property type="match status" value="1"/>
</dbReference>
<sequence length="154" mass="18334">MQQDKTYVIKHYIKSLDWIDNLRGLSEAQWRMPIEPGKWSVAEVIGHLPPWDKFVQNYRIPFLFTDERLPKGPDVAHLNTMAAKKSREQTMEETLNDFISTRRQLLQDIQQWTDEQWQQSFKIGQSEMTIIDYFVGLINHDLHHFSQIQNVIHV</sequence>
<dbReference type="SUPFAM" id="SSF109854">
    <property type="entry name" value="DinB/YfiT-like putative metalloenzymes"/>
    <property type="match status" value="1"/>
</dbReference>
<evidence type="ECO:0000313" key="4">
    <source>
        <dbReference type="Proteomes" id="UP000251431"/>
    </source>
</evidence>
<dbReference type="InterPro" id="IPR034660">
    <property type="entry name" value="DinB/YfiT-like"/>
</dbReference>
<dbReference type="Proteomes" id="UP000251431">
    <property type="component" value="Unassembled WGS sequence"/>
</dbReference>
<keyword evidence="5" id="KW-1185">Reference proteome</keyword>
<protein>
    <submittedName>
        <fullName evidence="3">DinB family protein</fullName>
    </submittedName>
    <submittedName>
        <fullName evidence="2">DinB superfamily</fullName>
    </submittedName>
</protein>
<feature type="domain" description="DinB-like" evidence="1">
    <location>
        <begin position="22"/>
        <end position="148"/>
    </location>
</feature>
<gene>
    <name evidence="2" type="ORF">NCTC7582_01109</name>
    <name evidence="3" type="ORF">QBO96_13405</name>
</gene>
<evidence type="ECO:0000259" key="1">
    <source>
        <dbReference type="Pfam" id="PF12867"/>
    </source>
</evidence>
<evidence type="ECO:0000313" key="2">
    <source>
        <dbReference type="EMBL" id="SPT97469.1"/>
    </source>
</evidence>
<dbReference type="EMBL" id="CP122283">
    <property type="protein sequence ID" value="WGF36752.1"/>
    <property type="molecule type" value="Genomic_DNA"/>
</dbReference>
<accession>A0A2X0XEV4</accession>
<dbReference type="Gene3D" id="1.20.120.450">
    <property type="entry name" value="dinb family like domain"/>
    <property type="match status" value="1"/>
</dbReference>
<dbReference type="RefSeq" id="WP_103118936.1">
    <property type="nucleotide sequence ID" value="NZ_CANLUV010000002.1"/>
</dbReference>
<reference evidence="3 5" key="2">
    <citation type="submission" date="2023-04" db="EMBL/GenBank/DDBJ databases">
        <title>Genomic of Lysinibacillus capsici TSBLM.</title>
        <authorList>
            <person name="Hu X.S."/>
            <person name="Yu C.H."/>
        </authorList>
    </citation>
    <scope>NUCLEOTIDE SEQUENCE [LARGE SCALE GENOMIC DNA]</scope>
    <source>
        <strain evidence="3 5">TSBLM</strain>
    </source>
</reference>
<evidence type="ECO:0000313" key="3">
    <source>
        <dbReference type="EMBL" id="WGF36752.1"/>
    </source>
</evidence>
<organism evidence="2 4">
    <name type="scientific">Lysinibacillus capsici</name>
    <dbReference type="NCBI Taxonomy" id="2115968"/>
    <lineage>
        <taxon>Bacteria</taxon>
        <taxon>Bacillati</taxon>
        <taxon>Bacillota</taxon>
        <taxon>Bacilli</taxon>
        <taxon>Bacillales</taxon>
        <taxon>Bacillaceae</taxon>
        <taxon>Lysinibacillus</taxon>
    </lineage>
</organism>
<dbReference type="InterPro" id="IPR024775">
    <property type="entry name" value="DinB-like"/>
</dbReference>
<reference evidence="2 4" key="1">
    <citation type="submission" date="2018-06" db="EMBL/GenBank/DDBJ databases">
        <authorList>
            <consortium name="Pathogen Informatics"/>
            <person name="Doyle S."/>
        </authorList>
    </citation>
    <scope>NUCLEOTIDE SEQUENCE [LARGE SCALE GENOMIC DNA]</scope>
    <source>
        <strain evidence="2 4">NCTC7582</strain>
    </source>
</reference>
<proteinExistence type="predicted"/>
<dbReference type="EMBL" id="UAQE01000001">
    <property type="protein sequence ID" value="SPT97469.1"/>
    <property type="molecule type" value="Genomic_DNA"/>
</dbReference>
<dbReference type="AlphaFoldDB" id="A0A2X0XEV4"/>
<name>A0A2X0XEV4_9BACI</name>
<dbReference type="Proteomes" id="UP001244564">
    <property type="component" value="Chromosome"/>
</dbReference>